<feature type="domain" description="GGDEF" evidence="4">
    <location>
        <begin position="625"/>
        <end position="757"/>
    </location>
</feature>
<dbReference type="SMART" id="SM00091">
    <property type="entry name" value="PAS"/>
    <property type="match status" value="3"/>
</dbReference>
<gene>
    <name evidence="5" type="ORF">GCM10025770_00640</name>
</gene>
<dbReference type="InterPro" id="IPR050469">
    <property type="entry name" value="Diguanylate_Cyclase"/>
</dbReference>
<comment type="catalytic activity">
    <reaction evidence="2">
        <text>2 GTP = 3',3'-c-di-GMP + 2 diphosphate</text>
        <dbReference type="Rhea" id="RHEA:24898"/>
        <dbReference type="ChEBI" id="CHEBI:33019"/>
        <dbReference type="ChEBI" id="CHEBI:37565"/>
        <dbReference type="ChEBI" id="CHEBI:58805"/>
        <dbReference type="EC" id="2.7.7.65"/>
    </reaction>
</comment>
<dbReference type="PROSITE" id="PS50887">
    <property type="entry name" value="GGDEF"/>
    <property type="match status" value="1"/>
</dbReference>
<evidence type="ECO:0000313" key="5">
    <source>
        <dbReference type="EMBL" id="GAA5157431.1"/>
    </source>
</evidence>
<dbReference type="Proteomes" id="UP001500547">
    <property type="component" value="Unassembled WGS sequence"/>
</dbReference>
<dbReference type="PANTHER" id="PTHR45138:SF9">
    <property type="entry name" value="DIGUANYLATE CYCLASE DGCM-RELATED"/>
    <property type="match status" value="1"/>
</dbReference>
<dbReference type="SUPFAM" id="SSF55785">
    <property type="entry name" value="PYP-like sensor domain (PAS domain)"/>
    <property type="match status" value="3"/>
</dbReference>
<dbReference type="InterPro" id="IPR043128">
    <property type="entry name" value="Rev_trsase/Diguanyl_cyclase"/>
</dbReference>
<dbReference type="NCBIfam" id="TIGR00254">
    <property type="entry name" value="GGDEF"/>
    <property type="match status" value="1"/>
</dbReference>
<dbReference type="InterPro" id="IPR013656">
    <property type="entry name" value="PAS_4"/>
</dbReference>
<evidence type="ECO:0000259" key="4">
    <source>
        <dbReference type="PROSITE" id="PS50887"/>
    </source>
</evidence>
<dbReference type="EMBL" id="BAABLD010000001">
    <property type="protein sequence ID" value="GAA5157431.1"/>
    <property type="molecule type" value="Genomic_DNA"/>
</dbReference>
<dbReference type="InterPro" id="IPR029787">
    <property type="entry name" value="Nucleotide_cyclase"/>
</dbReference>
<evidence type="ECO:0000313" key="6">
    <source>
        <dbReference type="Proteomes" id="UP001500547"/>
    </source>
</evidence>
<sequence>MRPQAKRPFLLRRPSHLIGPLAGLLAGLLLLTGETASPVIAVVLSTTVAALLNSGTIERLRPRPAPGLTEIRPMLEAFPFPVAMRDAAGRERFANALHAAWVTENQAEIHSASALRRNQIEDTSALNGELVESELFCAGASTMEGRYYLVRKQCIHVDDEPLVLVTVTDLTAERQARARLQSVLAQQLELLQHTNHFVQRLIDVIPEPVYVKDERGRYVMINEAFARQRSQNPDDILWRTAKDLAPDNHVARSVSDEDLSVLAGASVYKEDVSPHPITGEPRYRIVTKGSCMNAEGQKVIIGANFDITQRRLFEQALEAKLEQEKTQHRRTQEFVQRIMDLVPFPLYVKDAQSRYQMVNEAMVRNRAIPREQLLGRTGMPEESGAEALYRLFEEDGAVLAGQHVLREENGIHDYTGREYWHVLSKDCCLDPEGNQVIVGAHIDLTELRKAENELKSSLEREVQLRERTQEFVQRLIDVIPDPMYIKKGGGVYVMVNQAFADYHDRKKEQIVQAPVPLPTSPATTTLISMQEDEAVLAGGEINKEEHTVRRASGEEVFRIVTKRRSVYVDGDPVVVGIDHHITRWRQAERELKRLAAEDVLTGIANRRHFRQETERALSLAARHAQPLSLLIFDLDHFKHVNDHFGHQAGDEVLVETVRRCRETLRQSDMPGRWGGEEFVVLLPQTSIRDALQVSERLRILLAANPIATSAGAVSVTLSGGLAQWHAGESLDELVARADAALYRAKTGGRNAILSAEADVQTHAA</sequence>
<dbReference type="RefSeq" id="WP_345530823.1">
    <property type="nucleotide sequence ID" value="NZ_BAABLD010000001.1"/>
</dbReference>
<evidence type="ECO:0000256" key="2">
    <source>
        <dbReference type="ARBA" id="ARBA00034247"/>
    </source>
</evidence>
<dbReference type="SMART" id="SM00267">
    <property type="entry name" value="GGDEF"/>
    <property type="match status" value="1"/>
</dbReference>
<organism evidence="5 6">
    <name type="scientific">Viridibacterium curvum</name>
    <dbReference type="NCBI Taxonomy" id="1101404"/>
    <lineage>
        <taxon>Bacteria</taxon>
        <taxon>Pseudomonadati</taxon>
        <taxon>Pseudomonadota</taxon>
        <taxon>Betaproteobacteria</taxon>
        <taxon>Rhodocyclales</taxon>
        <taxon>Rhodocyclaceae</taxon>
        <taxon>Viridibacterium</taxon>
    </lineage>
</organism>
<accession>A0ABP9Q6K4</accession>
<name>A0ABP9Q6K4_9RHOO</name>
<reference evidence="6" key="1">
    <citation type="journal article" date="2019" name="Int. J. Syst. Evol. Microbiol.">
        <title>The Global Catalogue of Microorganisms (GCM) 10K type strain sequencing project: providing services to taxonomists for standard genome sequencing and annotation.</title>
        <authorList>
            <consortium name="The Broad Institute Genomics Platform"/>
            <consortium name="The Broad Institute Genome Sequencing Center for Infectious Disease"/>
            <person name="Wu L."/>
            <person name="Ma J."/>
        </authorList>
    </citation>
    <scope>NUCLEOTIDE SEQUENCE [LARGE SCALE GENOMIC DNA]</scope>
    <source>
        <strain evidence="6">JCM 18715</strain>
    </source>
</reference>
<dbReference type="InterPro" id="IPR035965">
    <property type="entry name" value="PAS-like_dom_sf"/>
</dbReference>
<dbReference type="Gene3D" id="3.30.450.20">
    <property type="entry name" value="PAS domain"/>
    <property type="match status" value="3"/>
</dbReference>
<dbReference type="SUPFAM" id="SSF55073">
    <property type="entry name" value="Nucleotide cyclase"/>
    <property type="match status" value="1"/>
</dbReference>
<proteinExistence type="predicted"/>
<dbReference type="CDD" id="cd01949">
    <property type="entry name" value="GGDEF"/>
    <property type="match status" value="1"/>
</dbReference>
<dbReference type="Pfam" id="PF00990">
    <property type="entry name" value="GGDEF"/>
    <property type="match status" value="1"/>
</dbReference>
<dbReference type="Gene3D" id="3.30.70.270">
    <property type="match status" value="1"/>
</dbReference>
<dbReference type="PANTHER" id="PTHR45138">
    <property type="entry name" value="REGULATORY COMPONENTS OF SENSORY TRANSDUCTION SYSTEM"/>
    <property type="match status" value="1"/>
</dbReference>
<keyword evidence="6" id="KW-1185">Reference proteome</keyword>
<dbReference type="Pfam" id="PF08448">
    <property type="entry name" value="PAS_4"/>
    <property type="match status" value="2"/>
</dbReference>
<dbReference type="PROSITE" id="PS50112">
    <property type="entry name" value="PAS"/>
    <property type="match status" value="1"/>
</dbReference>
<feature type="domain" description="PAS" evidence="3">
    <location>
        <begin position="194"/>
        <end position="249"/>
    </location>
</feature>
<evidence type="ECO:0000259" key="3">
    <source>
        <dbReference type="PROSITE" id="PS50112"/>
    </source>
</evidence>
<dbReference type="EC" id="2.7.7.65" evidence="1"/>
<dbReference type="InterPro" id="IPR000014">
    <property type="entry name" value="PAS"/>
</dbReference>
<evidence type="ECO:0000256" key="1">
    <source>
        <dbReference type="ARBA" id="ARBA00012528"/>
    </source>
</evidence>
<comment type="caution">
    <text evidence="5">The sequence shown here is derived from an EMBL/GenBank/DDBJ whole genome shotgun (WGS) entry which is preliminary data.</text>
</comment>
<dbReference type="InterPro" id="IPR000160">
    <property type="entry name" value="GGDEF_dom"/>
</dbReference>
<protein>
    <recommendedName>
        <fullName evidence="1">diguanylate cyclase</fullName>
        <ecNumber evidence="1">2.7.7.65</ecNumber>
    </recommendedName>
</protein>